<feature type="non-terminal residue" evidence="1">
    <location>
        <position position="1"/>
    </location>
</feature>
<sequence>RSVDTNRCFVCKEERSPPIKEPACNQTTSCGELSYKCFAQVVKKANGNIEFSKGCASGGDFRCGSNPEICRQELGNGAEACKTTCCSTKECNVGFPELNGGNGVVLGVMPMIVSMFFALTFL</sequence>
<name>A0A7D9JAA0_PARCT</name>
<proteinExistence type="predicted"/>
<gene>
    <name evidence="1" type="ORF">PACLA_8A076733</name>
</gene>
<comment type="caution">
    <text evidence="1">The sequence shown here is derived from an EMBL/GenBank/DDBJ whole genome shotgun (WGS) entry which is preliminary data.</text>
</comment>
<keyword evidence="2" id="KW-1185">Reference proteome</keyword>
<accession>A0A7D9JAA0</accession>
<dbReference type="AlphaFoldDB" id="A0A7D9JAA0"/>
<evidence type="ECO:0000313" key="2">
    <source>
        <dbReference type="Proteomes" id="UP001152795"/>
    </source>
</evidence>
<reference evidence="1" key="1">
    <citation type="submission" date="2020-04" db="EMBL/GenBank/DDBJ databases">
        <authorList>
            <person name="Alioto T."/>
            <person name="Alioto T."/>
            <person name="Gomez Garrido J."/>
        </authorList>
    </citation>
    <scope>NUCLEOTIDE SEQUENCE</scope>
    <source>
        <strain evidence="1">A484AB</strain>
    </source>
</reference>
<dbReference type="CDD" id="cd00117">
    <property type="entry name" value="TFP"/>
    <property type="match status" value="1"/>
</dbReference>
<organism evidence="1 2">
    <name type="scientific">Paramuricea clavata</name>
    <name type="common">Red gorgonian</name>
    <name type="synonym">Violescent sea-whip</name>
    <dbReference type="NCBI Taxonomy" id="317549"/>
    <lineage>
        <taxon>Eukaryota</taxon>
        <taxon>Metazoa</taxon>
        <taxon>Cnidaria</taxon>
        <taxon>Anthozoa</taxon>
        <taxon>Octocorallia</taxon>
        <taxon>Malacalcyonacea</taxon>
        <taxon>Plexauridae</taxon>
        <taxon>Paramuricea</taxon>
    </lineage>
</organism>
<evidence type="ECO:0000313" key="1">
    <source>
        <dbReference type="EMBL" id="CAB4025173.1"/>
    </source>
</evidence>
<dbReference type="EMBL" id="CACRXK020013459">
    <property type="protein sequence ID" value="CAB4025173.1"/>
    <property type="molecule type" value="Genomic_DNA"/>
</dbReference>
<dbReference type="Proteomes" id="UP001152795">
    <property type="component" value="Unassembled WGS sequence"/>
</dbReference>
<protein>
    <submittedName>
        <fullName evidence="1">Uncharacterized protein</fullName>
    </submittedName>
</protein>